<evidence type="ECO:0000256" key="16">
    <source>
        <dbReference type="ARBA" id="ARBA00068183"/>
    </source>
</evidence>
<dbReference type="GO" id="GO:0009897">
    <property type="term" value="C:external side of plasma membrane"/>
    <property type="evidence" value="ECO:0007669"/>
    <property type="project" value="TreeGrafter"/>
</dbReference>
<dbReference type="SMART" id="SM00409">
    <property type="entry name" value="IG"/>
    <property type="match status" value="1"/>
</dbReference>
<dbReference type="GO" id="GO:0002250">
    <property type="term" value="P:adaptive immune response"/>
    <property type="evidence" value="ECO:0007669"/>
    <property type="project" value="UniProtKB-KW"/>
</dbReference>
<comment type="function">
    <text evidence="14">Required in cooperation with CD79A for initiation of the signal transduction cascade activated by the B-cell antigen receptor complex (BCR) which leads to internalization of the complex, trafficking to late endosomes and antigen presentation. Enhances phosphorylation of CD79A, possibly by recruiting kinases which phosphorylate CD79A or by recruiting proteins which bind to CD79A and protect it from dephosphorylation.</text>
</comment>
<feature type="chain" id="PRO_5034633646" description="B-cell antigen receptor complex-associated protein beta chain" evidence="21">
    <location>
        <begin position="33"/>
        <end position="242"/>
    </location>
</feature>
<evidence type="ECO:0000256" key="20">
    <source>
        <dbReference type="SAM" id="Phobius"/>
    </source>
</evidence>
<name>A0A8C8B179_9STRI</name>
<keyword evidence="3" id="KW-0597">Phosphoprotein</keyword>
<keyword evidence="11" id="KW-0675">Receptor</keyword>
<keyword evidence="5 21" id="KW-0732">Signal</keyword>
<evidence type="ECO:0000256" key="4">
    <source>
        <dbReference type="ARBA" id="ARBA00022692"/>
    </source>
</evidence>
<evidence type="ECO:0000256" key="9">
    <source>
        <dbReference type="ARBA" id="ARBA00023136"/>
    </source>
</evidence>
<evidence type="ECO:0000313" key="24">
    <source>
        <dbReference type="Proteomes" id="UP000694552"/>
    </source>
</evidence>
<keyword evidence="8" id="KW-1064">Adaptive immunity</keyword>
<evidence type="ECO:0000256" key="19">
    <source>
        <dbReference type="ARBA" id="ARBA00079736"/>
    </source>
</evidence>
<dbReference type="AlphaFoldDB" id="A0A8C8B179"/>
<sequence>MEWARRTHTTCHPTWHLLHELVLCGLLATTSGPFSCLAGGISADQNNTMNSTGNECLMVQQQPRYVEAKKNMPVHFICYSWEPQSVQWYKAAEDSDDLYELDQNTSRYSIERKDKFINFTIFRITYEDNGIYVCDSKNLTSEKKRPHLCGTELRVMGHSNIQQIQSRNTLKDAIIIIQSILLVVFISIPMLLLLDKGEGKESPEEDHTYEGLEVEQMATYEDITPFRDVKAKWTVGEHPGEE</sequence>
<dbReference type="PANTHER" id="PTHR14334">
    <property type="entry name" value="B-CELL ANTIGEN RECEPTOR COMPLEX-ASSOCIATED PROTEIN"/>
    <property type="match status" value="1"/>
</dbReference>
<evidence type="ECO:0000256" key="14">
    <source>
        <dbReference type="ARBA" id="ARBA00056166"/>
    </source>
</evidence>
<keyword evidence="12" id="KW-0325">Glycoprotein</keyword>
<reference evidence="23" key="1">
    <citation type="submission" date="2025-08" db="UniProtKB">
        <authorList>
            <consortium name="Ensembl"/>
        </authorList>
    </citation>
    <scope>IDENTIFICATION</scope>
</reference>
<feature type="signal peptide" evidence="21">
    <location>
        <begin position="1"/>
        <end position="32"/>
    </location>
</feature>
<dbReference type="InterPro" id="IPR013783">
    <property type="entry name" value="Ig-like_fold"/>
</dbReference>
<dbReference type="FunFam" id="2.60.40.10:FF:001554">
    <property type="entry name" value="B-cell antigen receptor complex-associated protein beta chain"/>
    <property type="match status" value="1"/>
</dbReference>
<keyword evidence="10" id="KW-1015">Disulfide bond</keyword>
<evidence type="ECO:0000256" key="8">
    <source>
        <dbReference type="ARBA" id="ARBA00023130"/>
    </source>
</evidence>
<dbReference type="InterPro" id="IPR036179">
    <property type="entry name" value="Ig-like_dom_sf"/>
</dbReference>
<dbReference type="GO" id="GO:0042802">
    <property type="term" value="F:identical protein binding"/>
    <property type="evidence" value="ECO:0007669"/>
    <property type="project" value="UniProtKB-ARBA"/>
</dbReference>
<keyword evidence="9 20" id="KW-0472">Membrane</keyword>
<evidence type="ECO:0000256" key="1">
    <source>
        <dbReference type="ARBA" id="ARBA00004251"/>
    </source>
</evidence>
<dbReference type="Ensembl" id="ENSOSUT00000014690.1">
    <property type="protein sequence ID" value="ENSOSUP00000014216.1"/>
    <property type="gene ID" value="ENSOSUG00000010159.1"/>
</dbReference>
<dbReference type="Proteomes" id="UP000694552">
    <property type="component" value="Unplaced"/>
</dbReference>
<evidence type="ECO:0000313" key="23">
    <source>
        <dbReference type="Ensembl" id="ENSOSUP00000014216.1"/>
    </source>
</evidence>
<evidence type="ECO:0000256" key="3">
    <source>
        <dbReference type="ARBA" id="ARBA00022553"/>
    </source>
</evidence>
<dbReference type="GO" id="GO:0050853">
    <property type="term" value="P:B cell receptor signaling pathway"/>
    <property type="evidence" value="ECO:0007669"/>
    <property type="project" value="TreeGrafter"/>
</dbReference>
<dbReference type="InterPro" id="IPR013098">
    <property type="entry name" value="Ig_I-set"/>
</dbReference>
<comment type="subunit">
    <text evidence="15">Heterodimer of alpha and beta chains; disulfide-linked. Part of the B-cell antigen receptor complex where the alpha/beta chain heterodimer is non-covalently associated with an antigen-specific membrane-bound surface immunoglobulin of two heavy chains and two light chains. Interacts with LYN.</text>
</comment>
<dbReference type="SUPFAM" id="SSF48726">
    <property type="entry name" value="Immunoglobulin"/>
    <property type="match status" value="1"/>
</dbReference>
<dbReference type="InterPro" id="IPR003599">
    <property type="entry name" value="Ig_sub"/>
</dbReference>
<evidence type="ECO:0000256" key="18">
    <source>
        <dbReference type="ARBA" id="ARBA00078678"/>
    </source>
</evidence>
<dbReference type="GO" id="GO:0019815">
    <property type="term" value="C:B cell receptor complex"/>
    <property type="evidence" value="ECO:0007669"/>
    <property type="project" value="TreeGrafter"/>
</dbReference>
<evidence type="ECO:0000256" key="2">
    <source>
        <dbReference type="ARBA" id="ARBA00022475"/>
    </source>
</evidence>
<keyword evidence="7 20" id="KW-1133">Transmembrane helix</keyword>
<dbReference type="GO" id="GO:0030183">
    <property type="term" value="P:B cell differentiation"/>
    <property type="evidence" value="ECO:0007669"/>
    <property type="project" value="TreeGrafter"/>
</dbReference>
<evidence type="ECO:0000256" key="11">
    <source>
        <dbReference type="ARBA" id="ARBA00023170"/>
    </source>
</evidence>
<organism evidence="23 24">
    <name type="scientific">Otus sunia</name>
    <name type="common">Oriental scops-owl</name>
    <dbReference type="NCBI Taxonomy" id="257818"/>
    <lineage>
        <taxon>Eukaryota</taxon>
        <taxon>Metazoa</taxon>
        <taxon>Chordata</taxon>
        <taxon>Craniata</taxon>
        <taxon>Vertebrata</taxon>
        <taxon>Euteleostomi</taxon>
        <taxon>Archelosauria</taxon>
        <taxon>Archosauria</taxon>
        <taxon>Dinosauria</taxon>
        <taxon>Saurischia</taxon>
        <taxon>Theropoda</taxon>
        <taxon>Coelurosauria</taxon>
        <taxon>Aves</taxon>
        <taxon>Neognathae</taxon>
        <taxon>Neoaves</taxon>
        <taxon>Telluraves</taxon>
        <taxon>Strigiformes</taxon>
        <taxon>Strigidae</taxon>
        <taxon>Otus</taxon>
    </lineage>
</organism>
<keyword evidence="4 20" id="KW-0812">Transmembrane</keyword>
<evidence type="ECO:0000256" key="7">
    <source>
        <dbReference type="ARBA" id="ARBA00022989"/>
    </source>
</evidence>
<feature type="transmembrane region" description="Helical" evidence="20">
    <location>
        <begin position="173"/>
        <end position="194"/>
    </location>
</feature>
<proteinExistence type="predicted"/>
<evidence type="ECO:0000256" key="17">
    <source>
        <dbReference type="ARBA" id="ARBA00076791"/>
    </source>
</evidence>
<reference evidence="23" key="2">
    <citation type="submission" date="2025-09" db="UniProtKB">
        <authorList>
            <consortium name="Ensembl"/>
        </authorList>
    </citation>
    <scope>IDENTIFICATION</scope>
</reference>
<keyword evidence="24" id="KW-1185">Reference proteome</keyword>
<comment type="subcellular location">
    <subcellularLocation>
        <location evidence="1">Cell membrane</location>
        <topology evidence="1">Single-pass type I membrane protein</topology>
    </subcellularLocation>
</comment>
<evidence type="ECO:0000256" key="6">
    <source>
        <dbReference type="ARBA" id="ARBA00022859"/>
    </source>
</evidence>
<evidence type="ECO:0000256" key="5">
    <source>
        <dbReference type="ARBA" id="ARBA00022729"/>
    </source>
</evidence>
<keyword evidence="2" id="KW-1003">Cell membrane</keyword>
<keyword evidence="6" id="KW-0391">Immunity</keyword>
<keyword evidence="13" id="KW-0393">Immunoglobulin domain</keyword>
<protein>
    <recommendedName>
        <fullName evidence="16">B-cell antigen receptor complex-associated protein beta chain</fullName>
    </recommendedName>
    <alternativeName>
        <fullName evidence="19">B-cell-specific glycoprotein B29</fullName>
    </alternativeName>
    <alternativeName>
        <fullName evidence="18">Ig-beta</fullName>
    </alternativeName>
    <alternativeName>
        <fullName evidence="17">Immunoglobulin-associated B29 protein</fullName>
    </alternativeName>
</protein>
<accession>A0A8C8B179</accession>
<evidence type="ECO:0000256" key="15">
    <source>
        <dbReference type="ARBA" id="ARBA00063513"/>
    </source>
</evidence>
<evidence type="ECO:0000256" key="13">
    <source>
        <dbReference type="ARBA" id="ARBA00023319"/>
    </source>
</evidence>
<evidence type="ECO:0000256" key="10">
    <source>
        <dbReference type="ARBA" id="ARBA00023157"/>
    </source>
</evidence>
<evidence type="ECO:0000256" key="12">
    <source>
        <dbReference type="ARBA" id="ARBA00023180"/>
    </source>
</evidence>
<dbReference type="Gene3D" id="2.60.40.10">
    <property type="entry name" value="Immunoglobulins"/>
    <property type="match status" value="1"/>
</dbReference>
<dbReference type="PANTHER" id="PTHR14334:SF2">
    <property type="entry name" value="B-CELL ANTIGEN RECEPTOR COMPLEX-ASSOCIATED PROTEIN BETA CHAIN"/>
    <property type="match status" value="1"/>
</dbReference>
<feature type="domain" description="Immunoglobulin" evidence="22">
    <location>
        <begin position="63"/>
        <end position="156"/>
    </location>
</feature>
<evidence type="ECO:0000256" key="21">
    <source>
        <dbReference type="SAM" id="SignalP"/>
    </source>
</evidence>
<dbReference type="Pfam" id="PF07679">
    <property type="entry name" value="I-set"/>
    <property type="match status" value="1"/>
</dbReference>
<evidence type="ECO:0000259" key="22">
    <source>
        <dbReference type="SMART" id="SM00409"/>
    </source>
</evidence>